<keyword evidence="1" id="KW-0285">Flavoprotein</keyword>
<evidence type="ECO:0000313" key="6">
    <source>
        <dbReference type="Proteomes" id="UP001204142"/>
    </source>
</evidence>
<keyword evidence="6" id="KW-1185">Reference proteome</keyword>
<dbReference type="Gene3D" id="3.40.109.10">
    <property type="entry name" value="NADH Oxidase"/>
    <property type="match status" value="1"/>
</dbReference>
<evidence type="ECO:0000313" key="5">
    <source>
        <dbReference type="EMBL" id="MCQ8895782.1"/>
    </source>
</evidence>
<organism evidence="5 6">
    <name type="scientific">Limnobacter humi</name>
    <dbReference type="NCBI Taxonomy" id="1778671"/>
    <lineage>
        <taxon>Bacteria</taxon>
        <taxon>Pseudomonadati</taxon>
        <taxon>Pseudomonadota</taxon>
        <taxon>Betaproteobacteria</taxon>
        <taxon>Burkholderiales</taxon>
        <taxon>Burkholderiaceae</taxon>
        <taxon>Limnobacter</taxon>
    </lineage>
</organism>
<dbReference type="RefSeq" id="WP_256763490.1">
    <property type="nucleotide sequence ID" value="NZ_JANIGO010000001.1"/>
</dbReference>
<comment type="caution">
    <text evidence="5">The sequence shown here is derived from an EMBL/GenBank/DDBJ whole genome shotgun (WGS) entry which is preliminary data.</text>
</comment>
<gene>
    <name evidence="5" type="ORF">NQT62_04910</name>
</gene>
<dbReference type="PANTHER" id="PTHR23026">
    <property type="entry name" value="NADPH NITROREDUCTASE"/>
    <property type="match status" value="1"/>
</dbReference>
<keyword evidence="2" id="KW-0288">FMN</keyword>
<dbReference type="SUPFAM" id="SSF55469">
    <property type="entry name" value="FMN-dependent nitroreductase-like"/>
    <property type="match status" value="1"/>
</dbReference>
<reference evidence="5 6" key="1">
    <citation type="submission" date="2022-07" db="EMBL/GenBank/DDBJ databases">
        <authorList>
            <person name="Xamxidin M."/>
            <person name="Wu M."/>
        </authorList>
    </citation>
    <scope>NUCLEOTIDE SEQUENCE [LARGE SCALE GENOMIC DNA]</scope>
    <source>
        <strain evidence="5 6">NBRC 111650</strain>
    </source>
</reference>
<evidence type="ECO:0000256" key="1">
    <source>
        <dbReference type="ARBA" id="ARBA00022630"/>
    </source>
</evidence>
<dbReference type="InterPro" id="IPR050627">
    <property type="entry name" value="Nitroreductase/BluB"/>
</dbReference>
<name>A0ABT1WE33_9BURK</name>
<keyword evidence="3" id="KW-0560">Oxidoreductase</keyword>
<dbReference type="InterPro" id="IPR000415">
    <property type="entry name" value="Nitroreductase-like"/>
</dbReference>
<dbReference type="InterPro" id="IPR029479">
    <property type="entry name" value="Nitroreductase"/>
</dbReference>
<dbReference type="Proteomes" id="UP001204142">
    <property type="component" value="Unassembled WGS sequence"/>
</dbReference>
<accession>A0ABT1WE33</accession>
<feature type="domain" description="Nitroreductase" evidence="4">
    <location>
        <begin position="7"/>
        <end position="215"/>
    </location>
</feature>
<protein>
    <submittedName>
        <fullName evidence="5">Nitroreductase</fullName>
    </submittedName>
</protein>
<evidence type="ECO:0000256" key="2">
    <source>
        <dbReference type="ARBA" id="ARBA00022643"/>
    </source>
</evidence>
<evidence type="ECO:0000259" key="4">
    <source>
        <dbReference type="Pfam" id="PF00881"/>
    </source>
</evidence>
<dbReference type="EMBL" id="JANIGO010000001">
    <property type="protein sequence ID" value="MCQ8895782.1"/>
    <property type="molecule type" value="Genomic_DNA"/>
</dbReference>
<dbReference type="Pfam" id="PF00881">
    <property type="entry name" value="Nitroreductase"/>
    <property type="match status" value="1"/>
</dbReference>
<sequence>MEFLDTLKARHSVRAFDSKPVPEALLQQILQEAALSPSWSNTHPYRLALATGPVLESLRTELYSRFQRTIALQRGGKLKQLTGLLTRDPGIPDGDVKPVVNYPKDLQGRRVECGKGLYGVLGVKRDDLKARDQAMAENFRLFGAPAAVFLFVHEGVGIYSALDAGIYLQSLMLAATNAGLGSCAQGALGLFRSPLDKHFEIPKQYKLLCGVALGYELDVPVNKFQPEKIAARELLLPAKTMR</sequence>
<proteinExistence type="predicted"/>
<dbReference type="CDD" id="cd02136">
    <property type="entry name" value="PnbA_NfnB-like"/>
    <property type="match status" value="1"/>
</dbReference>
<evidence type="ECO:0000256" key="3">
    <source>
        <dbReference type="ARBA" id="ARBA00023002"/>
    </source>
</evidence>
<dbReference type="PANTHER" id="PTHR23026:SF90">
    <property type="entry name" value="IODOTYROSINE DEIODINASE 1"/>
    <property type="match status" value="1"/>
</dbReference>